<sequence>MSDSTAAAGYDTITSINFTGGFPSSKDLAASIVFLVAFVATLPVLVWRLVSPAHRTVILIRPGVFVACRIPMLIIRAIMSKTDYGLGLLIAELVLVGIGYLFLIEPITALWQRLVDASSPPPHPRWVRLLGKLLTLTLLVAIATMIASSSIVSGAFDSESMLNTVVALRPASYILSLAVVVLQALAIARTYFHFGTSNRKTAYLLVPLICLIIVAIYRVAQTYASDPSSPIRSLSAFWIMQITFEFLAYVSYLAISIPAWFPKKPKDEDMELDVEGQQARLRGTPKPSDA</sequence>
<dbReference type="OrthoDB" id="2562239at2759"/>
<evidence type="ECO:0000313" key="3">
    <source>
        <dbReference type="Proteomes" id="UP000279259"/>
    </source>
</evidence>
<feature type="transmembrane region" description="Helical" evidence="1">
    <location>
        <begin position="172"/>
        <end position="192"/>
    </location>
</feature>
<gene>
    <name evidence="2" type="ORF">EHS25_004360</name>
</gene>
<comment type="caution">
    <text evidence="2">The sequence shown here is derived from an EMBL/GenBank/DDBJ whole genome shotgun (WGS) entry which is preliminary data.</text>
</comment>
<name>A0A427YU39_9TREE</name>
<keyword evidence="3" id="KW-1185">Reference proteome</keyword>
<evidence type="ECO:0000256" key="1">
    <source>
        <dbReference type="SAM" id="Phobius"/>
    </source>
</evidence>
<feature type="transmembrane region" description="Helical" evidence="1">
    <location>
        <begin position="28"/>
        <end position="47"/>
    </location>
</feature>
<feature type="transmembrane region" description="Helical" evidence="1">
    <location>
        <begin position="204"/>
        <end position="224"/>
    </location>
</feature>
<keyword evidence="1" id="KW-1133">Transmembrane helix</keyword>
<feature type="transmembrane region" description="Helical" evidence="1">
    <location>
        <begin position="236"/>
        <end position="261"/>
    </location>
</feature>
<dbReference type="AlphaFoldDB" id="A0A427YU39"/>
<proteinExistence type="predicted"/>
<organism evidence="2 3">
    <name type="scientific">Saitozyma podzolica</name>
    <dbReference type="NCBI Taxonomy" id="1890683"/>
    <lineage>
        <taxon>Eukaryota</taxon>
        <taxon>Fungi</taxon>
        <taxon>Dikarya</taxon>
        <taxon>Basidiomycota</taxon>
        <taxon>Agaricomycotina</taxon>
        <taxon>Tremellomycetes</taxon>
        <taxon>Tremellales</taxon>
        <taxon>Trimorphomycetaceae</taxon>
        <taxon>Saitozyma</taxon>
    </lineage>
</organism>
<accession>A0A427YU39</accession>
<feature type="transmembrane region" description="Helical" evidence="1">
    <location>
        <begin position="59"/>
        <end position="78"/>
    </location>
</feature>
<reference evidence="2 3" key="1">
    <citation type="submission" date="2018-11" db="EMBL/GenBank/DDBJ databases">
        <title>Genome sequence of Saitozyma podzolica DSM 27192.</title>
        <authorList>
            <person name="Aliyu H."/>
            <person name="Gorte O."/>
            <person name="Ochsenreither K."/>
        </authorList>
    </citation>
    <scope>NUCLEOTIDE SEQUENCE [LARGE SCALE GENOMIC DNA]</scope>
    <source>
        <strain evidence="2 3">DSM 27192</strain>
    </source>
</reference>
<dbReference type="EMBL" id="RSCD01000002">
    <property type="protein sequence ID" value="RSH94556.1"/>
    <property type="molecule type" value="Genomic_DNA"/>
</dbReference>
<feature type="transmembrane region" description="Helical" evidence="1">
    <location>
        <begin position="133"/>
        <end position="152"/>
    </location>
</feature>
<dbReference type="Proteomes" id="UP000279259">
    <property type="component" value="Unassembled WGS sequence"/>
</dbReference>
<evidence type="ECO:0000313" key="2">
    <source>
        <dbReference type="EMBL" id="RSH94556.1"/>
    </source>
</evidence>
<keyword evidence="1" id="KW-0812">Transmembrane</keyword>
<feature type="transmembrane region" description="Helical" evidence="1">
    <location>
        <begin position="84"/>
        <end position="103"/>
    </location>
</feature>
<keyword evidence="1" id="KW-0472">Membrane</keyword>
<protein>
    <submittedName>
        <fullName evidence="2">Uncharacterized protein</fullName>
    </submittedName>
</protein>